<dbReference type="GO" id="GO:0047710">
    <property type="term" value="F:bis(5'-adenosyl)-triphosphatase activity"/>
    <property type="evidence" value="ECO:0007669"/>
    <property type="project" value="UniProtKB-UniRule"/>
</dbReference>
<evidence type="ECO:0000256" key="6">
    <source>
        <dbReference type="PROSITE-ProRule" id="PRU00464"/>
    </source>
</evidence>
<evidence type="ECO:0000256" key="5">
    <source>
        <dbReference type="PIRSR" id="PIRSR639383-3"/>
    </source>
</evidence>
<dbReference type="CDD" id="cd01275">
    <property type="entry name" value="FHIT"/>
    <property type="match status" value="1"/>
</dbReference>
<evidence type="ECO:0000313" key="10">
    <source>
        <dbReference type="Proteomes" id="UP000070444"/>
    </source>
</evidence>
<comment type="caution">
    <text evidence="6">Lacks conserved residue(s) required for the propagation of feature annotation.</text>
</comment>
<dbReference type="Gene3D" id="3.30.428.10">
    <property type="entry name" value="HIT-like"/>
    <property type="match status" value="1"/>
</dbReference>
<feature type="binding site" evidence="4">
    <location>
        <begin position="88"/>
        <end position="91"/>
    </location>
    <ligand>
        <name>substrate</name>
    </ligand>
</feature>
<dbReference type="STRING" id="796925.A0A137PHW0"/>
<keyword evidence="10" id="KW-1185">Reference proteome</keyword>
<feature type="active site" description="Tele-AMP-histidine intermediate" evidence="3">
    <location>
        <position position="95"/>
    </location>
</feature>
<dbReference type="Pfam" id="PF01230">
    <property type="entry name" value="HIT"/>
    <property type="match status" value="1"/>
</dbReference>
<comment type="cofactor">
    <cofactor evidence="7">
        <name>Mn(2+)</name>
        <dbReference type="ChEBI" id="CHEBI:29035"/>
    </cofactor>
</comment>
<gene>
    <name evidence="9" type="ORF">CONCODRAFT_14735</name>
</gene>
<feature type="binding site" evidence="4">
    <location>
        <position position="97"/>
    </location>
    <ligand>
        <name>substrate</name>
    </ligand>
</feature>
<dbReference type="AlphaFoldDB" id="A0A137PHW0"/>
<dbReference type="Proteomes" id="UP000070444">
    <property type="component" value="Unassembled WGS sequence"/>
</dbReference>
<dbReference type="FunFam" id="3.30.428.10:FF:000011">
    <property type="entry name" value="Fragile histidine triad"/>
    <property type="match status" value="1"/>
</dbReference>
<evidence type="ECO:0000313" key="9">
    <source>
        <dbReference type="EMBL" id="KXN74586.1"/>
    </source>
</evidence>
<dbReference type="OMA" id="DAIYGMM"/>
<evidence type="ECO:0000256" key="7">
    <source>
        <dbReference type="RuleBase" id="RU366076"/>
    </source>
</evidence>
<keyword evidence="1 7" id="KW-0547">Nucleotide-binding</keyword>
<dbReference type="PROSITE" id="PS00892">
    <property type="entry name" value="HIT_1"/>
    <property type="match status" value="1"/>
</dbReference>
<dbReference type="OrthoDB" id="680339at2759"/>
<sequence>MYHFGRNIISKSQVFYETLSSYCLVNLKPLVPGHVLIVSKNKTDRVMNLTVEETTDLWLTARKVAEKLEPYYKASAFTFAIQDGKDAGQTVPQVHIHVIPRTPRDIEPNDKVYKMLEDEERKARTLDEMSNEAEELRKLFD</sequence>
<dbReference type="PANTHER" id="PTHR46243:SF1">
    <property type="entry name" value="BIS(5'-ADENOSYL)-TRIPHOSPHATASE"/>
    <property type="match status" value="1"/>
</dbReference>
<evidence type="ECO:0000256" key="1">
    <source>
        <dbReference type="ARBA" id="ARBA00022741"/>
    </source>
</evidence>
<dbReference type="EC" id="3.6.1.29" evidence="7"/>
<dbReference type="InterPro" id="IPR036265">
    <property type="entry name" value="HIT-like_sf"/>
</dbReference>
<dbReference type="PROSITE" id="PS51084">
    <property type="entry name" value="HIT_2"/>
    <property type="match status" value="1"/>
</dbReference>
<proteinExistence type="predicted"/>
<feature type="domain" description="HIT" evidence="8">
    <location>
        <begin position="1"/>
        <end position="108"/>
    </location>
</feature>
<dbReference type="InterPro" id="IPR051884">
    <property type="entry name" value="Bis(5'-adenosyl)-TPase_reg"/>
</dbReference>
<reference evidence="9 10" key="1">
    <citation type="journal article" date="2015" name="Genome Biol. Evol.">
        <title>Phylogenomic analyses indicate that early fungi evolved digesting cell walls of algal ancestors of land plants.</title>
        <authorList>
            <person name="Chang Y."/>
            <person name="Wang S."/>
            <person name="Sekimoto S."/>
            <person name="Aerts A.L."/>
            <person name="Choi C."/>
            <person name="Clum A."/>
            <person name="LaButti K.M."/>
            <person name="Lindquist E.A."/>
            <person name="Yee Ngan C."/>
            <person name="Ohm R.A."/>
            <person name="Salamov A.A."/>
            <person name="Grigoriev I.V."/>
            <person name="Spatafora J.W."/>
            <person name="Berbee M.L."/>
        </authorList>
    </citation>
    <scope>NUCLEOTIDE SEQUENCE [LARGE SCALE GENOMIC DNA]</scope>
    <source>
        <strain evidence="9 10">NRRL 28638</strain>
    </source>
</reference>
<name>A0A137PHW0_CONC2</name>
<feature type="binding site" evidence="4">
    <location>
        <position position="26"/>
    </location>
    <ligand>
        <name>substrate</name>
    </ligand>
</feature>
<feature type="binding site" evidence="4">
    <location>
        <position position="82"/>
    </location>
    <ligand>
        <name>substrate</name>
    </ligand>
</feature>
<dbReference type="SUPFAM" id="SSF54197">
    <property type="entry name" value="HIT-like"/>
    <property type="match status" value="1"/>
</dbReference>
<dbReference type="GO" id="GO:0000166">
    <property type="term" value="F:nucleotide binding"/>
    <property type="evidence" value="ECO:0007669"/>
    <property type="project" value="UniProtKB-KW"/>
</dbReference>
<evidence type="ECO:0000256" key="4">
    <source>
        <dbReference type="PIRSR" id="PIRSR639383-2"/>
    </source>
</evidence>
<dbReference type="InterPro" id="IPR039383">
    <property type="entry name" value="FHIT"/>
</dbReference>
<dbReference type="PANTHER" id="PTHR46243">
    <property type="entry name" value="BIS(5'-ADENOSYL)-TRIPHOSPHATASE"/>
    <property type="match status" value="1"/>
</dbReference>
<organism evidence="9 10">
    <name type="scientific">Conidiobolus coronatus (strain ATCC 28846 / CBS 209.66 / NRRL 28638)</name>
    <name type="common">Delacroixia coronata</name>
    <dbReference type="NCBI Taxonomy" id="796925"/>
    <lineage>
        <taxon>Eukaryota</taxon>
        <taxon>Fungi</taxon>
        <taxon>Fungi incertae sedis</taxon>
        <taxon>Zoopagomycota</taxon>
        <taxon>Entomophthoromycotina</taxon>
        <taxon>Entomophthoromycetes</taxon>
        <taxon>Entomophthorales</taxon>
        <taxon>Ancylistaceae</taxon>
        <taxon>Conidiobolus</taxon>
    </lineage>
</organism>
<dbReference type="GO" id="GO:0004081">
    <property type="term" value="F:bis(5'-nucleosyl)-tetraphosphatase (asymmetrical) activity"/>
    <property type="evidence" value="ECO:0007669"/>
    <property type="project" value="EnsemblFungi"/>
</dbReference>
<protein>
    <recommendedName>
        <fullName evidence="7">Bis(5'-adenosyl)-triphosphatase</fullName>
        <ecNumber evidence="7">3.6.1.29</ecNumber>
    </recommendedName>
</protein>
<comment type="catalytic activity">
    <reaction evidence="7">
        <text>P(1),P(3)-bis(5'-adenosyl) triphosphate + H2O = AMP + ADP + 2 H(+)</text>
        <dbReference type="Rhea" id="RHEA:13893"/>
        <dbReference type="ChEBI" id="CHEBI:15377"/>
        <dbReference type="ChEBI" id="CHEBI:15378"/>
        <dbReference type="ChEBI" id="CHEBI:58529"/>
        <dbReference type="ChEBI" id="CHEBI:456215"/>
        <dbReference type="ChEBI" id="CHEBI:456216"/>
        <dbReference type="EC" id="3.6.1.29"/>
    </reaction>
</comment>
<evidence type="ECO:0000259" key="8">
    <source>
        <dbReference type="PROSITE" id="PS51084"/>
    </source>
</evidence>
<dbReference type="InterPro" id="IPR011146">
    <property type="entry name" value="HIT-like"/>
</dbReference>
<evidence type="ECO:0000256" key="2">
    <source>
        <dbReference type="ARBA" id="ARBA00022801"/>
    </source>
</evidence>
<feature type="site" description="Important for induction of apoptosis" evidence="5">
    <location>
        <position position="113"/>
    </location>
</feature>
<dbReference type="EMBL" id="KQ964422">
    <property type="protein sequence ID" value="KXN74586.1"/>
    <property type="molecule type" value="Genomic_DNA"/>
</dbReference>
<keyword evidence="2 7" id="KW-0378">Hydrolase</keyword>
<evidence type="ECO:0000256" key="3">
    <source>
        <dbReference type="PIRSR" id="PIRSR639383-1"/>
    </source>
</evidence>
<dbReference type="GO" id="GO:0015964">
    <property type="term" value="P:diadenosine triphosphate catabolic process"/>
    <property type="evidence" value="ECO:0007669"/>
    <property type="project" value="EnsemblFungi"/>
</dbReference>
<accession>A0A137PHW0</accession>
<dbReference type="InterPro" id="IPR019808">
    <property type="entry name" value="Histidine_triad_CS"/>
</dbReference>